<accession>A0ABY7GNM9</accession>
<keyword evidence="2" id="KW-1185">Reference proteome</keyword>
<name>A0ABY7GNM9_9GAMM</name>
<dbReference type="Proteomes" id="UP001162780">
    <property type="component" value="Chromosome"/>
</dbReference>
<sequence length="88" mass="9805">MKTSLKEYLSAYGIKNFWFKLAAILVLTGLTSTNTYAHRGAPEEVDACKTRLGFERVHLTAYTPTLSGNKEYCNIIPGVGPTKLVFNY</sequence>
<protein>
    <submittedName>
        <fullName evidence="1">Uncharacterized protein</fullName>
    </submittedName>
</protein>
<organism evidence="1 2">
    <name type="scientific">Methylomonas rapida</name>
    <dbReference type="NCBI Taxonomy" id="2963939"/>
    <lineage>
        <taxon>Bacteria</taxon>
        <taxon>Pseudomonadati</taxon>
        <taxon>Pseudomonadota</taxon>
        <taxon>Gammaproteobacteria</taxon>
        <taxon>Methylococcales</taxon>
        <taxon>Methylococcaceae</taxon>
        <taxon>Methylomonas</taxon>
    </lineage>
</organism>
<dbReference type="RefSeq" id="WP_255187004.1">
    <property type="nucleotide sequence ID" value="NZ_CP113517.1"/>
</dbReference>
<evidence type="ECO:0000313" key="2">
    <source>
        <dbReference type="Proteomes" id="UP001162780"/>
    </source>
</evidence>
<gene>
    <name evidence="1" type="ORF">NM686_006170</name>
</gene>
<dbReference type="EMBL" id="CP113517">
    <property type="protein sequence ID" value="WAR46100.1"/>
    <property type="molecule type" value="Genomic_DNA"/>
</dbReference>
<proteinExistence type="predicted"/>
<reference evidence="1" key="1">
    <citation type="submission" date="2022-11" db="EMBL/GenBank/DDBJ databases">
        <title>Methylomonas rapida sp. nov., Carotenoid-Producing Obligate Methanotrophs with High Growth Characteristics and Biotechnological Potential.</title>
        <authorList>
            <person name="Tikhonova E.N."/>
            <person name="Suleimanov R.Z."/>
            <person name="Miroshnikov K."/>
            <person name="Oshkin I.Y."/>
            <person name="Belova S.E."/>
            <person name="Danilova O.V."/>
            <person name="Ashikhmin A."/>
            <person name="Konopkin A."/>
            <person name="But S.Y."/>
            <person name="Khmelenina V.N."/>
            <person name="Kuznetsov N."/>
            <person name="Pimenov N.V."/>
            <person name="Dedysh S.N."/>
        </authorList>
    </citation>
    <scope>NUCLEOTIDE SEQUENCE</scope>
    <source>
        <strain evidence="1">MP1</strain>
    </source>
</reference>
<evidence type="ECO:0000313" key="1">
    <source>
        <dbReference type="EMBL" id="WAR46100.1"/>
    </source>
</evidence>